<evidence type="ECO:0000313" key="1">
    <source>
        <dbReference type="EMBL" id="MFC0271933.1"/>
    </source>
</evidence>
<protein>
    <recommendedName>
        <fullName evidence="3">Glycosyltransferase</fullName>
    </recommendedName>
</protein>
<reference evidence="1 2" key="1">
    <citation type="submission" date="2024-09" db="EMBL/GenBank/DDBJ databases">
        <authorList>
            <person name="Sun Q."/>
            <person name="Mori K."/>
        </authorList>
    </citation>
    <scope>NUCLEOTIDE SEQUENCE [LARGE SCALE GENOMIC DNA]</scope>
    <source>
        <strain evidence="1 2">CCM 7228</strain>
    </source>
</reference>
<organism evidence="1 2">
    <name type="scientific">Metabacillus herbersteinensis</name>
    <dbReference type="NCBI Taxonomy" id="283816"/>
    <lineage>
        <taxon>Bacteria</taxon>
        <taxon>Bacillati</taxon>
        <taxon>Bacillota</taxon>
        <taxon>Bacilli</taxon>
        <taxon>Bacillales</taxon>
        <taxon>Bacillaceae</taxon>
        <taxon>Metabacillus</taxon>
    </lineage>
</organism>
<evidence type="ECO:0008006" key="3">
    <source>
        <dbReference type="Google" id="ProtNLM"/>
    </source>
</evidence>
<dbReference type="InterPro" id="IPR029044">
    <property type="entry name" value="Nucleotide-diphossugar_trans"/>
</dbReference>
<keyword evidence="2" id="KW-1185">Reference proteome</keyword>
<accession>A0ABV6GEP4</accession>
<proteinExistence type="predicted"/>
<evidence type="ECO:0000313" key="2">
    <source>
        <dbReference type="Proteomes" id="UP001589854"/>
    </source>
</evidence>
<gene>
    <name evidence="1" type="ORF">ACFFIX_10770</name>
</gene>
<dbReference type="SUPFAM" id="SSF53448">
    <property type="entry name" value="Nucleotide-diphospho-sugar transferases"/>
    <property type="match status" value="1"/>
</dbReference>
<dbReference type="Gene3D" id="3.40.50.720">
    <property type="entry name" value="NAD(P)-binding Rossmann-like Domain"/>
    <property type="match status" value="1"/>
</dbReference>
<dbReference type="RefSeq" id="WP_378933739.1">
    <property type="nucleotide sequence ID" value="NZ_JBHLVO010000007.1"/>
</dbReference>
<dbReference type="Proteomes" id="UP001589854">
    <property type="component" value="Unassembled WGS sequence"/>
</dbReference>
<sequence>MNSPELSIVAVTRNDNHGGDMTYRMQLFIEGIFFQSEKYKYPVELIIVEWNPPKDRPPLAESLSWPQNHKYCFVRIIKVPEKLHQNYKHAKNLPLYQMIGKNVGIRRAKGDFILATNVDVLFSDELFKVFASGKLKKGKMYRVDRYDVKNDIPVYSSHDERLKYCESNVLRINQQYGTKDINNNKKYPIYPENVHELNKKDYFSVPLHTNACGDFQLMAWEHWNELHGYPELDLFSMYIDGIFEHMAYHHGIEEEVLHEPIFHIDHIAGWSLEGQNELLKRLTAKDIQSLEYGQYLDLTLKMHIERKPLIFNDQNWGFRKNMLQEYVINEKGIKQSHFDSEKFEFYESCNTGEWLKRINQIHKEIEKETQKNNLKEGDKNKQKEMGLKWFEENVNNKKVVVFGAGSGYDLFTKLILDAYNIRPEYFVDNDHEKVGEMKNNIEIYSVEKLLDENKEEILILVSSQFYQEIKDQLVKLGYKEHQNFFPAYQY</sequence>
<name>A0ABV6GEP4_9BACI</name>
<dbReference type="EMBL" id="JBHLVO010000007">
    <property type="protein sequence ID" value="MFC0271933.1"/>
    <property type="molecule type" value="Genomic_DNA"/>
</dbReference>
<dbReference type="InterPro" id="IPR029063">
    <property type="entry name" value="SAM-dependent_MTases_sf"/>
</dbReference>
<dbReference type="SUPFAM" id="SSF53335">
    <property type="entry name" value="S-adenosyl-L-methionine-dependent methyltransferases"/>
    <property type="match status" value="1"/>
</dbReference>
<comment type="caution">
    <text evidence="1">The sequence shown here is derived from an EMBL/GenBank/DDBJ whole genome shotgun (WGS) entry which is preliminary data.</text>
</comment>